<feature type="binding site" evidence="2">
    <location>
        <position position="60"/>
    </location>
    <ligand>
        <name>Fe cation</name>
        <dbReference type="ChEBI" id="CHEBI:24875"/>
    </ligand>
</feature>
<dbReference type="Pfam" id="PF05726">
    <property type="entry name" value="Pirin_C"/>
    <property type="match status" value="1"/>
</dbReference>
<dbReference type="InterPro" id="IPR012093">
    <property type="entry name" value="Pirin"/>
</dbReference>
<dbReference type="InterPro" id="IPR014710">
    <property type="entry name" value="RmlC-like_jellyroll"/>
</dbReference>
<evidence type="ECO:0000313" key="7">
    <source>
        <dbReference type="Proteomes" id="UP001327560"/>
    </source>
</evidence>
<protein>
    <recommendedName>
        <fullName evidence="8">Pirin</fullName>
    </recommendedName>
</protein>
<dbReference type="SUPFAM" id="SSF51182">
    <property type="entry name" value="RmlC-like cupins"/>
    <property type="match status" value="1"/>
</dbReference>
<dbReference type="GO" id="GO:0046872">
    <property type="term" value="F:metal ion binding"/>
    <property type="evidence" value="ECO:0007669"/>
    <property type="project" value="UniProtKB-KW"/>
</dbReference>
<comment type="similarity">
    <text evidence="1 3">Belongs to the pirin family.</text>
</comment>
<feature type="domain" description="Pirin N-terminal" evidence="4">
    <location>
        <begin position="33"/>
        <end position="119"/>
    </location>
</feature>
<evidence type="ECO:0000256" key="2">
    <source>
        <dbReference type="PIRSR" id="PIRSR006232-1"/>
    </source>
</evidence>
<feature type="binding site" evidence="2">
    <location>
        <position position="104"/>
    </location>
    <ligand>
        <name>Fe cation</name>
        <dbReference type="ChEBI" id="CHEBI:24875"/>
    </ligand>
</feature>
<dbReference type="InterPro" id="IPR011051">
    <property type="entry name" value="RmlC_Cupin_sf"/>
</dbReference>
<evidence type="ECO:0000259" key="4">
    <source>
        <dbReference type="Pfam" id="PF02678"/>
    </source>
</evidence>
<dbReference type="Pfam" id="PF02678">
    <property type="entry name" value="Pirin"/>
    <property type="match status" value="1"/>
</dbReference>
<dbReference type="Gene3D" id="2.60.120.10">
    <property type="entry name" value="Jelly Rolls"/>
    <property type="match status" value="2"/>
</dbReference>
<dbReference type="CDD" id="cd02247">
    <property type="entry name" value="cupin_pirin_C"/>
    <property type="match status" value="1"/>
</dbReference>
<keyword evidence="2" id="KW-0479">Metal-binding</keyword>
<reference evidence="6 7" key="1">
    <citation type="submission" date="2023-10" db="EMBL/GenBank/DDBJ databases">
        <title>Chromosome-scale genome assembly provides insights into flower coloration mechanisms of Canna indica.</title>
        <authorList>
            <person name="Li C."/>
        </authorList>
    </citation>
    <scope>NUCLEOTIDE SEQUENCE [LARGE SCALE GENOMIC DNA]</scope>
    <source>
        <tissue evidence="6">Flower</tissue>
    </source>
</reference>
<dbReference type="Proteomes" id="UP001327560">
    <property type="component" value="Chromosome 2"/>
</dbReference>
<sequence length="285" mass="31625">MEDQNTSFAKPRQVVEKIVALIEEEGPLVTLRGHLKTFDPFIMFAEFAVLSPAGFPYHPHRGFEAVTYMLEGAFCIQDRDGHKGVINEGDVQWMTAGRGTVHTETSAGDGENIGVQLWINLPSKDRMIKPAYKEIESKDISQVESAGVVVRVIAGEAFGVRSPAYCQTPTMFLDFTLKPGARVDQRIPEPWNAYVYVVAGEGVFGEPDAPSAARHHVLLLGGGEGVSVWNRSAEEPLRFLLFSGQPLEEPVVHKGPFVMSSQKEIEESFEDYRNCRNGFEKPEQV</sequence>
<gene>
    <name evidence="6" type="ORF">Cni_G06159</name>
</gene>
<feature type="domain" description="Pirin C-terminal" evidence="5">
    <location>
        <begin position="173"/>
        <end position="278"/>
    </location>
</feature>
<feature type="binding site" evidence="2">
    <location>
        <position position="58"/>
    </location>
    <ligand>
        <name>Fe cation</name>
        <dbReference type="ChEBI" id="CHEBI:24875"/>
    </ligand>
</feature>
<evidence type="ECO:0000313" key="6">
    <source>
        <dbReference type="EMBL" id="WOK97451.1"/>
    </source>
</evidence>
<evidence type="ECO:0008006" key="8">
    <source>
        <dbReference type="Google" id="ProtNLM"/>
    </source>
</evidence>
<proteinExistence type="inferred from homology"/>
<dbReference type="PANTHER" id="PTHR13903">
    <property type="entry name" value="PIRIN-RELATED"/>
    <property type="match status" value="1"/>
</dbReference>
<name>A0AAQ3JZG1_9LILI</name>
<dbReference type="AlphaFoldDB" id="A0AAQ3JZG1"/>
<dbReference type="EMBL" id="CP136891">
    <property type="protein sequence ID" value="WOK97451.1"/>
    <property type="molecule type" value="Genomic_DNA"/>
</dbReference>
<evidence type="ECO:0000256" key="3">
    <source>
        <dbReference type="RuleBase" id="RU003457"/>
    </source>
</evidence>
<feature type="binding site" evidence="2">
    <location>
        <position position="102"/>
    </location>
    <ligand>
        <name>Fe cation</name>
        <dbReference type="ChEBI" id="CHEBI:24875"/>
    </ligand>
</feature>
<evidence type="ECO:0000256" key="1">
    <source>
        <dbReference type="ARBA" id="ARBA00008416"/>
    </source>
</evidence>
<keyword evidence="2" id="KW-0408">Iron</keyword>
<dbReference type="InterPro" id="IPR008778">
    <property type="entry name" value="Pirin_C_dom"/>
</dbReference>
<dbReference type="PANTHER" id="PTHR13903:SF8">
    <property type="entry name" value="PIRIN"/>
    <property type="match status" value="1"/>
</dbReference>
<dbReference type="InterPro" id="IPR003829">
    <property type="entry name" value="Pirin_N_dom"/>
</dbReference>
<dbReference type="CDD" id="cd02909">
    <property type="entry name" value="cupin_pirin_N"/>
    <property type="match status" value="1"/>
</dbReference>
<evidence type="ECO:0000259" key="5">
    <source>
        <dbReference type="Pfam" id="PF05726"/>
    </source>
</evidence>
<dbReference type="PIRSF" id="PIRSF006232">
    <property type="entry name" value="Pirin"/>
    <property type="match status" value="1"/>
</dbReference>
<comment type="cofactor">
    <cofactor evidence="2">
        <name>Fe cation</name>
        <dbReference type="ChEBI" id="CHEBI:24875"/>
    </cofactor>
    <text evidence="2">Binds 1 Fe cation per subunit.</text>
</comment>
<keyword evidence="7" id="KW-1185">Reference proteome</keyword>
<accession>A0AAQ3JZG1</accession>
<organism evidence="6 7">
    <name type="scientific">Canna indica</name>
    <name type="common">Indian-shot</name>
    <dbReference type="NCBI Taxonomy" id="4628"/>
    <lineage>
        <taxon>Eukaryota</taxon>
        <taxon>Viridiplantae</taxon>
        <taxon>Streptophyta</taxon>
        <taxon>Embryophyta</taxon>
        <taxon>Tracheophyta</taxon>
        <taxon>Spermatophyta</taxon>
        <taxon>Magnoliopsida</taxon>
        <taxon>Liliopsida</taxon>
        <taxon>Zingiberales</taxon>
        <taxon>Cannaceae</taxon>
        <taxon>Canna</taxon>
    </lineage>
</organism>